<keyword evidence="3" id="KW-1185">Reference proteome</keyword>
<dbReference type="InterPro" id="IPR024775">
    <property type="entry name" value="DinB-like"/>
</dbReference>
<organism evidence="2 3">
    <name type="scientific">Brevibacillus centrosporus</name>
    <dbReference type="NCBI Taxonomy" id="54910"/>
    <lineage>
        <taxon>Bacteria</taxon>
        <taxon>Bacillati</taxon>
        <taxon>Bacillota</taxon>
        <taxon>Bacilli</taxon>
        <taxon>Bacillales</taxon>
        <taxon>Paenibacillaceae</taxon>
        <taxon>Brevibacillus</taxon>
    </lineage>
</organism>
<evidence type="ECO:0000313" key="2">
    <source>
        <dbReference type="EMBL" id="SFJ65284.1"/>
    </source>
</evidence>
<name>A0A1I3T2L0_9BACL</name>
<dbReference type="AlphaFoldDB" id="A0A1I3T2L0"/>
<dbReference type="Pfam" id="PF12867">
    <property type="entry name" value="DinB_2"/>
    <property type="match status" value="1"/>
</dbReference>
<accession>A0A1I3T2L0</accession>
<feature type="domain" description="DinB-like" evidence="1">
    <location>
        <begin position="30"/>
        <end position="163"/>
    </location>
</feature>
<dbReference type="Gene3D" id="1.20.120.450">
    <property type="entry name" value="dinb family like domain"/>
    <property type="match status" value="1"/>
</dbReference>
<sequence length="171" mass="19755">MTNRPTKDEYNDYYGKYMDLVPEGDLLHSLSQQLEETTKKFSGLTEEQETHRYAPGKWSVKEVLGHIIDTERIMCYRLLRFARGDETPLSGYEDEAYVREGSFDSRRMSDLLEEYRAVRGSTLALFKGVPVDAWTRKGMANNSECSARALAYIIAGHELHHGKILEERYHV</sequence>
<dbReference type="InterPro" id="IPR034660">
    <property type="entry name" value="DinB/YfiT-like"/>
</dbReference>
<dbReference type="Proteomes" id="UP000198915">
    <property type="component" value="Unassembled WGS sequence"/>
</dbReference>
<proteinExistence type="predicted"/>
<evidence type="ECO:0000259" key="1">
    <source>
        <dbReference type="Pfam" id="PF12867"/>
    </source>
</evidence>
<gene>
    <name evidence="2" type="ORF">SAMN05518846_104402</name>
</gene>
<dbReference type="GeneID" id="301131837"/>
<dbReference type="STRING" id="1884381.SAMN05518846_104402"/>
<evidence type="ECO:0000313" key="3">
    <source>
        <dbReference type="Proteomes" id="UP000198915"/>
    </source>
</evidence>
<dbReference type="SUPFAM" id="SSF109854">
    <property type="entry name" value="DinB/YfiT-like putative metalloenzymes"/>
    <property type="match status" value="1"/>
</dbReference>
<reference evidence="3" key="1">
    <citation type="submission" date="2016-10" db="EMBL/GenBank/DDBJ databases">
        <authorList>
            <person name="Varghese N."/>
            <person name="Submissions S."/>
        </authorList>
    </citation>
    <scope>NUCLEOTIDE SEQUENCE [LARGE SCALE GENOMIC DNA]</scope>
    <source>
        <strain evidence="3">OK042</strain>
    </source>
</reference>
<protein>
    <submittedName>
        <fullName evidence="2">DinB superfamily protein</fullName>
    </submittedName>
</protein>
<dbReference type="RefSeq" id="WP_092267839.1">
    <property type="nucleotide sequence ID" value="NZ_BJOE01000008.1"/>
</dbReference>
<dbReference type="EMBL" id="FORT01000004">
    <property type="protein sequence ID" value="SFJ65284.1"/>
    <property type="molecule type" value="Genomic_DNA"/>
</dbReference>